<proteinExistence type="predicted"/>
<dbReference type="Proteomes" id="UP001153555">
    <property type="component" value="Unassembled WGS sequence"/>
</dbReference>
<reference evidence="1" key="1">
    <citation type="submission" date="2019-12" db="EMBL/GenBank/DDBJ databases">
        <authorList>
            <person name="Scholes J."/>
        </authorList>
    </citation>
    <scope>NUCLEOTIDE SEQUENCE</scope>
</reference>
<evidence type="ECO:0000313" key="1">
    <source>
        <dbReference type="EMBL" id="CAA0829048.1"/>
    </source>
</evidence>
<dbReference type="EMBL" id="CACSLK010027773">
    <property type="protein sequence ID" value="CAA0829048.1"/>
    <property type="molecule type" value="Genomic_DNA"/>
</dbReference>
<organism evidence="1 2">
    <name type="scientific">Striga hermonthica</name>
    <name type="common">Purple witchweed</name>
    <name type="synonym">Buchnera hermonthica</name>
    <dbReference type="NCBI Taxonomy" id="68872"/>
    <lineage>
        <taxon>Eukaryota</taxon>
        <taxon>Viridiplantae</taxon>
        <taxon>Streptophyta</taxon>
        <taxon>Embryophyta</taxon>
        <taxon>Tracheophyta</taxon>
        <taxon>Spermatophyta</taxon>
        <taxon>Magnoliopsida</taxon>
        <taxon>eudicotyledons</taxon>
        <taxon>Gunneridae</taxon>
        <taxon>Pentapetalae</taxon>
        <taxon>asterids</taxon>
        <taxon>lamiids</taxon>
        <taxon>Lamiales</taxon>
        <taxon>Orobanchaceae</taxon>
        <taxon>Buchnereae</taxon>
        <taxon>Striga</taxon>
    </lineage>
</organism>
<protein>
    <submittedName>
        <fullName evidence="1">Uncharacterized protein</fullName>
    </submittedName>
</protein>
<feature type="non-terminal residue" evidence="1">
    <location>
        <position position="1"/>
    </location>
</feature>
<name>A0A9N7NFY3_STRHE</name>
<feature type="non-terminal residue" evidence="1">
    <location>
        <position position="101"/>
    </location>
</feature>
<gene>
    <name evidence="1" type="ORF">SHERM_24640</name>
</gene>
<dbReference type="AlphaFoldDB" id="A0A9N7NFY3"/>
<comment type="caution">
    <text evidence="1">The sequence shown here is derived from an EMBL/GenBank/DDBJ whole genome shotgun (WGS) entry which is preliminary data.</text>
</comment>
<evidence type="ECO:0000313" key="2">
    <source>
        <dbReference type="Proteomes" id="UP001153555"/>
    </source>
</evidence>
<accession>A0A9N7NFY3</accession>
<keyword evidence="2" id="KW-1185">Reference proteome</keyword>
<sequence length="101" mass="11740">SSEGKWDASLKSFKIFGLLLPLFTLLIHVRTTFCALASNYTYQILSKKQDPVQGIHSKIILTSNLQDFLVRRKEFQKKNFLQIFKSITKVIFQILLLDLLH</sequence>